<sequence>MMNLGIIALIFFTMLGSLMWVMPNKAEKRLAAIRAYGISKGLRVTSIKAPDLSVEGRIDGKFKLYTAYKKGMPRQKGATEYIVLRTTGESGYGLIDGWRFENPAFRLQGAELVRLNDALTQLPPWADLLAILPDGIAIGFDERGGNEQVDAVCDLLDAFCRQFFVK</sequence>
<dbReference type="EMBL" id="JBHRYR010000003">
    <property type="protein sequence ID" value="MFC3853086.1"/>
    <property type="molecule type" value="Genomic_DNA"/>
</dbReference>
<accession>A0ABV7ZY60</accession>
<gene>
    <name evidence="1" type="ORF">ACFOOG_09615</name>
</gene>
<keyword evidence="2" id="KW-1185">Reference proteome</keyword>
<organism evidence="1 2">
    <name type="scientific">Saccharospirillum mangrovi</name>
    <dbReference type="NCBI Taxonomy" id="2161747"/>
    <lineage>
        <taxon>Bacteria</taxon>
        <taxon>Pseudomonadati</taxon>
        <taxon>Pseudomonadota</taxon>
        <taxon>Gammaproteobacteria</taxon>
        <taxon>Oceanospirillales</taxon>
        <taxon>Saccharospirillaceae</taxon>
        <taxon>Saccharospirillum</taxon>
    </lineage>
</organism>
<evidence type="ECO:0000313" key="1">
    <source>
        <dbReference type="EMBL" id="MFC3853086.1"/>
    </source>
</evidence>
<dbReference type="RefSeq" id="WP_380695906.1">
    <property type="nucleotide sequence ID" value="NZ_JBHRYR010000003.1"/>
</dbReference>
<evidence type="ECO:0000313" key="2">
    <source>
        <dbReference type="Proteomes" id="UP001595617"/>
    </source>
</evidence>
<evidence type="ECO:0008006" key="3">
    <source>
        <dbReference type="Google" id="ProtNLM"/>
    </source>
</evidence>
<protein>
    <recommendedName>
        <fullName evidence="3">Preprotein translocase subunit YajC</fullName>
    </recommendedName>
</protein>
<reference evidence="2" key="1">
    <citation type="journal article" date="2019" name="Int. J. Syst. Evol. Microbiol.">
        <title>The Global Catalogue of Microorganisms (GCM) 10K type strain sequencing project: providing services to taxonomists for standard genome sequencing and annotation.</title>
        <authorList>
            <consortium name="The Broad Institute Genomics Platform"/>
            <consortium name="The Broad Institute Genome Sequencing Center for Infectious Disease"/>
            <person name="Wu L."/>
            <person name="Ma J."/>
        </authorList>
    </citation>
    <scope>NUCLEOTIDE SEQUENCE [LARGE SCALE GENOMIC DNA]</scope>
    <source>
        <strain evidence="2">IBRC 10765</strain>
    </source>
</reference>
<name>A0ABV7ZY60_9GAMM</name>
<proteinExistence type="predicted"/>
<comment type="caution">
    <text evidence="1">The sequence shown here is derived from an EMBL/GenBank/DDBJ whole genome shotgun (WGS) entry which is preliminary data.</text>
</comment>
<dbReference type="Proteomes" id="UP001595617">
    <property type="component" value="Unassembled WGS sequence"/>
</dbReference>